<dbReference type="SUPFAM" id="SSF53098">
    <property type="entry name" value="Ribonuclease H-like"/>
    <property type="match status" value="1"/>
</dbReference>
<protein>
    <recommendedName>
        <fullName evidence="1">3'-5' exonuclease domain-containing protein</fullName>
    </recommendedName>
</protein>
<accession>A0A8S2YCE5</accession>
<dbReference type="EMBL" id="CAJOBC010115533">
    <property type="protein sequence ID" value="CAF4549781.1"/>
    <property type="molecule type" value="Genomic_DNA"/>
</dbReference>
<feature type="domain" description="3'-5' exonuclease" evidence="1">
    <location>
        <begin position="19"/>
        <end position="119"/>
    </location>
</feature>
<comment type="caution">
    <text evidence="2">The sequence shown here is derived from an EMBL/GenBank/DDBJ whole genome shotgun (WGS) entry which is preliminary data.</text>
</comment>
<dbReference type="AlphaFoldDB" id="A0A8S2YCE5"/>
<dbReference type="Proteomes" id="UP000681722">
    <property type="component" value="Unassembled WGS sequence"/>
</dbReference>
<evidence type="ECO:0000313" key="3">
    <source>
        <dbReference type="Proteomes" id="UP000681722"/>
    </source>
</evidence>
<dbReference type="GO" id="GO:0006139">
    <property type="term" value="P:nucleobase-containing compound metabolic process"/>
    <property type="evidence" value="ECO:0007669"/>
    <property type="project" value="InterPro"/>
</dbReference>
<dbReference type="Pfam" id="PF01612">
    <property type="entry name" value="DNA_pol_A_exo1"/>
    <property type="match status" value="1"/>
</dbReference>
<dbReference type="GO" id="GO:0008408">
    <property type="term" value="F:3'-5' exonuclease activity"/>
    <property type="evidence" value="ECO:0007669"/>
    <property type="project" value="InterPro"/>
</dbReference>
<evidence type="ECO:0000313" key="2">
    <source>
        <dbReference type="EMBL" id="CAF4549781.1"/>
    </source>
</evidence>
<dbReference type="InterPro" id="IPR002562">
    <property type="entry name" value="3'-5'_exonuclease_dom"/>
</dbReference>
<evidence type="ECO:0000259" key="1">
    <source>
        <dbReference type="Pfam" id="PF01612"/>
    </source>
</evidence>
<sequence length="138" mass="16075">MCCLLLDDSLNERSISTAQLSYGTPEFVINTSAIHSPEETFESLKTIFEDEQILKIGYGVKQDIIRLERVNIKLINFYDIQYGHYVLNYKIFEHIYSLTRLCESYGRNAIEFTSQSKKKLFQCSSFEKYANFTDSPIL</sequence>
<dbReference type="GO" id="GO:0003676">
    <property type="term" value="F:nucleic acid binding"/>
    <property type="evidence" value="ECO:0007669"/>
    <property type="project" value="InterPro"/>
</dbReference>
<proteinExistence type="predicted"/>
<dbReference type="InterPro" id="IPR036397">
    <property type="entry name" value="RNaseH_sf"/>
</dbReference>
<name>A0A8S2YCE5_9BILA</name>
<reference evidence="2" key="1">
    <citation type="submission" date="2021-02" db="EMBL/GenBank/DDBJ databases">
        <authorList>
            <person name="Nowell W R."/>
        </authorList>
    </citation>
    <scope>NUCLEOTIDE SEQUENCE</scope>
</reference>
<gene>
    <name evidence="2" type="ORF">SRO942_LOCUS46937</name>
</gene>
<dbReference type="InterPro" id="IPR012337">
    <property type="entry name" value="RNaseH-like_sf"/>
</dbReference>
<dbReference type="Gene3D" id="3.30.420.10">
    <property type="entry name" value="Ribonuclease H-like superfamily/Ribonuclease H"/>
    <property type="match status" value="1"/>
</dbReference>
<organism evidence="2 3">
    <name type="scientific">Didymodactylos carnosus</name>
    <dbReference type="NCBI Taxonomy" id="1234261"/>
    <lineage>
        <taxon>Eukaryota</taxon>
        <taxon>Metazoa</taxon>
        <taxon>Spiralia</taxon>
        <taxon>Gnathifera</taxon>
        <taxon>Rotifera</taxon>
        <taxon>Eurotatoria</taxon>
        <taxon>Bdelloidea</taxon>
        <taxon>Philodinida</taxon>
        <taxon>Philodinidae</taxon>
        <taxon>Didymodactylos</taxon>
    </lineage>
</organism>